<name>A0A4Z0B5P2_9PSED</name>
<reference evidence="1 2" key="1">
    <citation type="journal article" date="2019" name="Syst. Appl. Microbiol.">
        <title>New species of pathogenic Pseudomonas isolated from citrus in Tunisia: Proposal of Pseudomonas kairouanensis sp. nov. and Pseudomonas nabeulensis sp. nov.</title>
        <authorList>
            <person name="Oueslati M."/>
            <person name="Mulet M."/>
            <person name="Gomila M."/>
            <person name="Berge O."/>
            <person name="Hajlaoui M.R."/>
            <person name="Lalucat J."/>
            <person name="Sadfi-Zouaoui N."/>
            <person name="Garcia-Valdes E."/>
        </authorList>
    </citation>
    <scope>NUCLEOTIDE SEQUENCE [LARGE SCALE GENOMIC DNA]</scope>
    <source>
        <strain evidence="1 2">E10B</strain>
    </source>
</reference>
<gene>
    <name evidence="1" type="ORF">DYL61_13450</name>
</gene>
<comment type="caution">
    <text evidence="1">The sequence shown here is derived from an EMBL/GenBank/DDBJ whole genome shotgun (WGS) entry which is preliminary data.</text>
</comment>
<evidence type="ECO:0000313" key="2">
    <source>
        <dbReference type="Proteomes" id="UP000297734"/>
    </source>
</evidence>
<keyword evidence="2" id="KW-1185">Reference proteome</keyword>
<dbReference type="EMBL" id="QUZT01000021">
    <property type="protein sequence ID" value="TFY93604.1"/>
    <property type="molecule type" value="Genomic_DNA"/>
</dbReference>
<dbReference type="OrthoDB" id="6924461at2"/>
<sequence length="60" mass="6709">MATRQQDGRSLPADLRDAPARNKLRNGSCAWETFESAGLCPFLFRFANLRTAATFLFGDK</sequence>
<dbReference type="Proteomes" id="UP000297734">
    <property type="component" value="Unassembled WGS sequence"/>
</dbReference>
<dbReference type="AlphaFoldDB" id="A0A4Z0B5P2"/>
<accession>A0A4Z0B5P2</accession>
<protein>
    <submittedName>
        <fullName evidence="1">Uncharacterized protein</fullName>
    </submittedName>
</protein>
<proteinExistence type="predicted"/>
<organism evidence="1 2">
    <name type="scientific">Pseudomonas nabeulensis</name>
    <dbReference type="NCBI Taxonomy" id="2293833"/>
    <lineage>
        <taxon>Bacteria</taxon>
        <taxon>Pseudomonadati</taxon>
        <taxon>Pseudomonadota</taxon>
        <taxon>Gammaproteobacteria</taxon>
        <taxon>Pseudomonadales</taxon>
        <taxon>Pseudomonadaceae</taxon>
        <taxon>Pseudomonas</taxon>
    </lineage>
</organism>
<evidence type="ECO:0000313" key="1">
    <source>
        <dbReference type="EMBL" id="TFY93604.1"/>
    </source>
</evidence>